<feature type="transmembrane region" description="Helical" evidence="5">
    <location>
        <begin position="7"/>
        <end position="25"/>
    </location>
</feature>
<evidence type="ECO:0000256" key="5">
    <source>
        <dbReference type="SAM" id="Phobius"/>
    </source>
</evidence>
<keyword evidence="4 5" id="KW-0472">Membrane</keyword>
<dbReference type="RefSeq" id="WP_264141515.1">
    <property type="nucleotide sequence ID" value="NZ_JAOYEY010000020.1"/>
</dbReference>
<keyword evidence="8" id="KW-1185">Reference proteome</keyword>
<comment type="subcellular location">
    <subcellularLocation>
        <location evidence="1">Membrane</location>
        <topology evidence="1">Multi-pass membrane protein</topology>
    </subcellularLocation>
</comment>
<dbReference type="Pfam" id="PF04932">
    <property type="entry name" value="Wzy_C"/>
    <property type="match status" value="1"/>
</dbReference>
<keyword evidence="3 5" id="KW-1133">Transmembrane helix</keyword>
<evidence type="ECO:0000313" key="7">
    <source>
        <dbReference type="EMBL" id="MCV9884561.1"/>
    </source>
</evidence>
<evidence type="ECO:0000256" key="2">
    <source>
        <dbReference type="ARBA" id="ARBA00022692"/>
    </source>
</evidence>
<comment type="caution">
    <text evidence="7">The sequence shown here is derived from an EMBL/GenBank/DDBJ whole genome shotgun (WGS) entry which is preliminary data.</text>
</comment>
<dbReference type="InterPro" id="IPR007016">
    <property type="entry name" value="O-antigen_ligase-rel_domated"/>
</dbReference>
<evidence type="ECO:0000256" key="4">
    <source>
        <dbReference type="ARBA" id="ARBA00023136"/>
    </source>
</evidence>
<feature type="transmembrane region" description="Helical" evidence="5">
    <location>
        <begin position="211"/>
        <end position="236"/>
    </location>
</feature>
<dbReference type="PANTHER" id="PTHR37422:SF13">
    <property type="entry name" value="LIPOPOLYSACCHARIDE BIOSYNTHESIS PROTEIN PA4999-RELATED"/>
    <property type="match status" value="1"/>
</dbReference>
<feature type="transmembrane region" description="Helical" evidence="5">
    <location>
        <begin position="266"/>
        <end position="283"/>
    </location>
</feature>
<protein>
    <submittedName>
        <fullName evidence="7">O-antigen ligase family protein</fullName>
    </submittedName>
</protein>
<name>A0ABT3DC57_9BACI</name>
<dbReference type="InterPro" id="IPR051533">
    <property type="entry name" value="WaaL-like"/>
</dbReference>
<gene>
    <name evidence="7" type="ORF">OIH86_02730</name>
</gene>
<sequence>MALIRRFKWIMIVGGVCLVVTGSVLKNVQITDMLIGGLTGTIFLGPSPDSDGRLFGSAYNPNFASFLLLLILSFLLAEQLKRQQCKWIVIWNYVLVAIMMFGIFQTGSRAGIGVMFLVLVMFMLRYSAKIGMVAAALFILFHKQILDVIPRFDLLNEAILERKEIWVTSIRIWEKYPFFGTTPLGYRHAYDQFTHPEPHAHNMFLGLFAEYGTIGGLAFLLLVMTLMFKVCCMLFVHAKNKKLLNFFLLSLPVLFFTGIFDHPLVSPQTALLAVILLACFDRYTRSVPFWQKTVLFVNYKVVRMIYFEGPRMVRLEKQRVKS</sequence>
<keyword evidence="7" id="KW-0436">Ligase</keyword>
<evidence type="ECO:0000313" key="8">
    <source>
        <dbReference type="Proteomes" id="UP001526147"/>
    </source>
</evidence>
<dbReference type="EMBL" id="JAOYEY010000020">
    <property type="protein sequence ID" value="MCV9884561.1"/>
    <property type="molecule type" value="Genomic_DNA"/>
</dbReference>
<feature type="transmembrane region" description="Helical" evidence="5">
    <location>
        <begin position="88"/>
        <end position="104"/>
    </location>
</feature>
<evidence type="ECO:0000256" key="3">
    <source>
        <dbReference type="ARBA" id="ARBA00022989"/>
    </source>
</evidence>
<accession>A0ABT3DC57</accession>
<feature type="domain" description="O-antigen ligase-related" evidence="6">
    <location>
        <begin position="95"/>
        <end position="220"/>
    </location>
</feature>
<proteinExistence type="predicted"/>
<keyword evidence="2 5" id="KW-0812">Transmembrane</keyword>
<dbReference type="PANTHER" id="PTHR37422">
    <property type="entry name" value="TEICHURONIC ACID BIOSYNTHESIS PROTEIN TUAE"/>
    <property type="match status" value="1"/>
</dbReference>
<feature type="transmembrane region" description="Helical" evidence="5">
    <location>
        <begin position="58"/>
        <end position="76"/>
    </location>
</feature>
<reference evidence="7 8" key="1">
    <citation type="submission" date="2022-10" db="EMBL/GenBank/DDBJ databases">
        <title>Draft genome assembly of moderately radiation resistant bacterium Metabacillus halosaccharovorans.</title>
        <authorList>
            <person name="Pal S."/>
            <person name="Gopinathan A."/>
        </authorList>
    </citation>
    <scope>NUCLEOTIDE SEQUENCE [LARGE SCALE GENOMIC DNA]</scope>
    <source>
        <strain evidence="7 8">VITHBRA001</strain>
    </source>
</reference>
<organism evidence="7 8">
    <name type="scientific">Metabacillus halosaccharovorans</name>
    <dbReference type="NCBI Taxonomy" id="930124"/>
    <lineage>
        <taxon>Bacteria</taxon>
        <taxon>Bacillati</taxon>
        <taxon>Bacillota</taxon>
        <taxon>Bacilli</taxon>
        <taxon>Bacillales</taxon>
        <taxon>Bacillaceae</taxon>
        <taxon>Metabacillus</taxon>
    </lineage>
</organism>
<dbReference type="Proteomes" id="UP001526147">
    <property type="component" value="Unassembled WGS sequence"/>
</dbReference>
<evidence type="ECO:0000259" key="6">
    <source>
        <dbReference type="Pfam" id="PF04932"/>
    </source>
</evidence>
<dbReference type="GO" id="GO:0016874">
    <property type="term" value="F:ligase activity"/>
    <property type="evidence" value="ECO:0007669"/>
    <property type="project" value="UniProtKB-KW"/>
</dbReference>
<evidence type="ECO:0000256" key="1">
    <source>
        <dbReference type="ARBA" id="ARBA00004141"/>
    </source>
</evidence>